<evidence type="ECO:0000313" key="4">
    <source>
        <dbReference type="EMBL" id="TVO71941.1"/>
    </source>
</evidence>
<feature type="domain" description="Phosphoribosyltransferase" evidence="2">
    <location>
        <begin position="137"/>
        <end position="227"/>
    </location>
</feature>
<dbReference type="Pfam" id="PF18912">
    <property type="entry name" value="DZR_2"/>
    <property type="match status" value="1"/>
</dbReference>
<accession>A0A557S3E9</accession>
<dbReference type="PANTHER" id="PTHR47505:SF1">
    <property type="entry name" value="DNA UTILIZATION PROTEIN YHGH"/>
    <property type="match status" value="1"/>
</dbReference>
<dbReference type="InterPro" id="IPR044005">
    <property type="entry name" value="DZR_2"/>
</dbReference>
<proteinExistence type="inferred from homology"/>
<dbReference type="InterPro" id="IPR000836">
    <property type="entry name" value="PRTase_dom"/>
</dbReference>
<dbReference type="InterPro" id="IPR051910">
    <property type="entry name" value="ComF/GntX_DNA_util-trans"/>
</dbReference>
<organism evidence="4 5">
    <name type="scientific">Sedimenticola selenatireducens</name>
    <dbReference type="NCBI Taxonomy" id="191960"/>
    <lineage>
        <taxon>Bacteria</taxon>
        <taxon>Pseudomonadati</taxon>
        <taxon>Pseudomonadota</taxon>
        <taxon>Gammaproteobacteria</taxon>
        <taxon>Chromatiales</taxon>
        <taxon>Sedimenticolaceae</taxon>
        <taxon>Sedimenticola</taxon>
    </lineage>
</organism>
<dbReference type="OrthoDB" id="9793412at2"/>
<dbReference type="Gene3D" id="3.40.50.2020">
    <property type="match status" value="1"/>
</dbReference>
<dbReference type="EMBL" id="VMNH01000018">
    <property type="protein sequence ID" value="TVO71941.1"/>
    <property type="molecule type" value="Genomic_DNA"/>
</dbReference>
<evidence type="ECO:0000259" key="2">
    <source>
        <dbReference type="Pfam" id="PF00156"/>
    </source>
</evidence>
<dbReference type="PANTHER" id="PTHR47505">
    <property type="entry name" value="DNA UTILIZATION PROTEIN YHGH"/>
    <property type="match status" value="1"/>
</dbReference>
<dbReference type="AlphaFoldDB" id="A0A557S3E9"/>
<evidence type="ECO:0000256" key="1">
    <source>
        <dbReference type="ARBA" id="ARBA00008007"/>
    </source>
</evidence>
<dbReference type="SUPFAM" id="SSF53271">
    <property type="entry name" value="PRTase-like"/>
    <property type="match status" value="1"/>
</dbReference>
<sequence length="230" mass="25823">MVNNCINNILDRLFQAHCPLCDAPSDGQLCQGCHQDIPLNHYCCTCCALPLPDQQNGLCGHCLSTNPSIDHSLIPFRYAEPLDHLIGQFKFASNLPLGRLLSQLWLAHVDSTPDRPEFLIPVPLHATRLRERGYNQALELAKLLGRQFDIPIDQYSCERIIDNPPQAGLKKQQRKKNIRGAFSLRHPIEARHIALVDDVVTTGSTVTELARLLKRSGIERVDVWALARTP</sequence>
<feature type="domain" description="Double zinc ribbon" evidence="3">
    <location>
        <begin position="9"/>
        <end position="63"/>
    </location>
</feature>
<dbReference type="InterPro" id="IPR029057">
    <property type="entry name" value="PRTase-like"/>
</dbReference>
<dbReference type="CDD" id="cd06223">
    <property type="entry name" value="PRTases_typeI"/>
    <property type="match status" value="1"/>
</dbReference>
<keyword evidence="5" id="KW-1185">Reference proteome</keyword>
<dbReference type="Proteomes" id="UP000316649">
    <property type="component" value="Unassembled WGS sequence"/>
</dbReference>
<comment type="similarity">
    <text evidence="1">Belongs to the ComF/GntX family.</text>
</comment>
<comment type="caution">
    <text evidence="4">The sequence shown here is derived from an EMBL/GenBank/DDBJ whole genome shotgun (WGS) entry which is preliminary data.</text>
</comment>
<reference evidence="4 5" key="1">
    <citation type="submission" date="2019-07" db="EMBL/GenBank/DDBJ databases">
        <title>The pathways for chlorine oxyanion respiration interact through the shared metabolite chlorate.</title>
        <authorList>
            <person name="Barnum T.P."/>
            <person name="Cheng Y."/>
            <person name="Hill K.A."/>
            <person name="Lucas L.N."/>
            <person name="Carlson H.K."/>
            <person name="Coates J.D."/>
        </authorList>
    </citation>
    <scope>NUCLEOTIDE SEQUENCE [LARGE SCALE GENOMIC DNA]</scope>
    <source>
        <strain evidence="4 5">BK-1</strain>
    </source>
</reference>
<dbReference type="RefSeq" id="WP_144359652.1">
    <property type="nucleotide sequence ID" value="NZ_VMNH01000018.1"/>
</dbReference>
<evidence type="ECO:0000259" key="3">
    <source>
        <dbReference type="Pfam" id="PF18912"/>
    </source>
</evidence>
<protein>
    <submittedName>
        <fullName evidence="4">ComF family protein</fullName>
    </submittedName>
</protein>
<name>A0A557S3E9_9GAMM</name>
<dbReference type="Pfam" id="PF00156">
    <property type="entry name" value="Pribosyltran"/>
    <property type="match status" value="1"/>
</dbReference>
<gene>
    <name evidence="4" type="ORF">FHP88_13685</name>
</gene>
<evidence type="ECO:0000313" key="5">
    <source>
        <dbReference type="Proteomes" id="UP000316649"/>
    </source>
</evidence>